<evidence type="ECO:0000313" key="10">
    <source>
        <dbReference type="Proteomes" id="UP000230084"/>
    </source>
</evidence>
<dbReference type="FunFam" id="3.40.50.300:FF:000029">
    <property type="entry name" value="Elongation factor G"/>
    <property type="match status" value="1"/>
</dbReference>
<dbReference type="SMART" id="SM00889">
    <property type="entry name" value="EFG_IV"/>
    <property type="match status" value="1"/>
</dbReference>
<keyword evidence="2 6" id="KW-0547">Nucleotide-binding</keyword>
<dbReference type="InterPro" id="IPR000795">
    <property type="entry name" value="T_Tr_GTP-bd_dom"/>
</dbReference>
<dbReference type="CDD" id="cd01886">
    <property type="entry name" value="EF-G"/>
    <property type="match status" value="1"/>
</dbReference>
<dbReference type="FunFam" id="3.30.230.10:FF:000003">
    <property type="entry name" value="Elongation factor G"/>
    <property type="match status" value="1"/>
</dbReference>
<dbReference type="InterPro" id="IPR041095">
    <property type="entry name" value="EFG_II"/>
</dbReference>
<dbReference type="PROSITE" id="PS51722">
    <property type="entry name" value="G_TR_2"/>
    <property type="match status" value="1"/>
</dbReference>
<evidence type="ECO:0000256" key="6">
    <source>
        <dbReference type="HAMAP-Rule" id="MF_00054"/>
    </source>
</evidence>
<sequence length="696" mass="76526">MPREFPLDHVRNIGIIAHIDAGKTTVTERILFYTGKKHKLGEVHEGEATMDWMEQEQERGITITSAATTCFWKDYNINIIDTPGHVDFTVEVERSLRVLDGGVVVFDGVAGVEPQSETVWRQADKYRVPRMCLVNKLDRTGADFMKDLDSIRTRLTKKAHPIQLPIGVESDFIGIIDLLKMKAFFYRDDEGKVIDEVEIPDEYKAEADKWRASLVEAIVENDEMLMEKYLAGEALTYDELVAGLRAGVLGLNVIPVLVGSALKNKGVQMLLDAVNMYLPGPLDVEPVVGTDPDNAETKIPIVAGDDQPVAALAFKIATDPFVGKLVFIRIYSGVLKSGSYILNASTGQKERIGRLVKLHANDREEVQEGYAGDIVAAVGLKEVRTGHSLSDLAHPILLESITFPEPVISIAVEPKTKADQEKMGVALSKLAEEDPTFRVRTDSETNQTIISGMGELHLDVLVDRMKREFSVEVNVGAPQVSYRESIRGEAEAEGKFVRQSGGRGQYGHVVIKIEPNEPGKGYEFLNEIKGGAVPREYIEPANKGIQEALDSGIYAGYPVIDVKVHMIDGSYHDVDSSEVAFKLAGSMAIKAAALKAGIKLLEPIMKVEVVTPEESMGDVIGDLNAKRGQISEMTDRGEAKLIHALVPLSEMFGYATQLRSLSQGRASSSMEFEKYMEVPNTIAEQIKTERTGEGAR</sequence>
<protein>
    <recommendedName>
        <fullName evidence="6 7">Elongation factor G</fullName>
        <shortName evidence="6">EF-G</shortName>
    </recommendedName>
</protein>
<dbReference type="GO" id="GO:0032790">
    <property type="term" value="P:ribosome disassembly"/>
    <property type="evidence" value="ECO:0007669"/>
    <property type="project" value="TreeGrafter"/>
</dbReference>
<proteinExistence type="inferred from homology"/>
<dbReference type="NCBIfam" id="NF009381">
    <property type="entry name" value="PRK12740.1-5"/>
    <property type="match status" value="1"/>
</dbReference>
<dbReference type="InterPro" id="IPR005225">
    <property type="entry name" value="Small_GTP-bd"/>
</dbReference>
<keyword evidence="6" id="KW-0963">Cytoplasm</keyword>
<dbReference type="Pfam" id="PF03764">
    <property type="entry name" value="EFG_IV"/>
    <property type="match status" value="1"/>
</dbReference>
<dbReference type="InterPro" id="IPR027417">
    <property type="entry name" value="P-loop_NTPase"/>
</dbReference>
<evidence type="ECO:0000256" key="3">
    <source>
        <dbReference type="ARBA" id="ARBA00022768"/>
    </source>
</evidence>
<dbReference type="PROSITE" id="PS00301">
    <property type="entry name" value="G_TR_1"/>
    <property type="match status" value="1"/>
</dbReference>
<dbReference type="Pfam" id="PF03144">
    <property type="entry name" value="GTP_EFTU_D2"/>
    <property type="match status" value="1"/>
</dbReference>
<dbReference type="InterPro" id="IPR035647">
    <property type="entry name" value="EFG_III/V"/>
</dbReference>
<dbReference type="Gene3D" id="3.30.70.240">
    <property type="match status" value="1"/>
</dbReference>
<name>A0A2H0RNH2_9BACT</name>
<dbReference type="PRINTS" id="PR00315">
    <property type="entry name" value="ELONGATNFCT"/>
</dbReference>
<gene>
    <name evidence="6 9" type="primary">fusA</name>
    <name evidence="9" type="ORF">COV06_02570</name>
</gene>
<organism evidence="9 10">
    <name type="scientific">Candidatus Uhrbacteria bacterium CG10_big_fil_rev_8_21_14_0_10_50_16</name>
    <dbReference type="NCBI Taxonomy" id="1975039"/>
    <lineage>
        <taxon>Bacteria</taxon>
        <taxon>Candidatus Uhriibacteriota</taxon>
    </lineage>
</organism>
<evidence type="ECO:0000256" key="1">
    <source>
        <dbReference type="ARBA" id="ARBA00005870"/>
    </source>
</evidence>
<comment type="similarity">
    <text evidence="1 6">Belongs to the TRAFAC class translation factor GTPase superfamily. Classic translation factor GTPase family. EF-G/EF-2 subfamily.</text>
</comment>
<dbReference type="EMBL" id="PCYM01000005">
    <property type="protein sequence ID" value="PIR47544.1"/>
    <property type="molecule type" value="Genomic_DNA"/>
</dbReference>
<feature type="binding site" evidence="6">
    <location>
        <begin position="17"/>
        <end position="24"/>
    </location>
    <ligand>
        <name>GTP</name>
        <dbReference type="ChEBI" id="CHEBI:37565"/>
    </ligand>
</feature>
<dbReference type="InterPro" id="IPR004161">
    <property type="entry name" value="EFTu-like_2"/>
</dbReference>
<dbReference type="InterPro" id="IPR000640">
    <property type="entry name" value="EFG_V-like"/>
</dbReference>
<dbReference type="FunFam" id="3.30.70.870:FF:000001">
    <property type="entry name" value="Elongation factor G"/>
    <property type="match status" value="1"/>
</dbReference>
<keyword evidence="4 6" id="KW-0648">Protein biosynthesis</keyword>
<dbReference type="Gene3D" id="3.30.70.870">
    <property type="entry name" value="Elongation Factor G (Translational Gtpase), domain 3"/>
    <property type="match status" value="1"/>
</dbReference>
<dbReference type="InterPro" id="IPR014721">
    <property type="entry name" value="Ribsml_uS5_D2-typ_fold_subgr"/>
</dbReference>
<accession>A0A2H0RNH2</accession>
<dbReference type="NCBIfam" id="TIGR00484">
    <property type="entry name" value="EF-G"/>
    <property type="match status" value="1"/>
</dbReference>
<dbReference type="InterPro" id="IPR035649">
    <property type="entry name" value="EFG_V"/>
</dbReference>
<evidence type="ECO:0000256" key="5">
    <source>
        <dbReference type="ARBA" id="ARBA00023134"/>
    </source>
</evidence>
<evidence type="ECO:0000256" key="7">
    <source>
        <dbReference type="NCBIfam" id="TIGR00484"/>
    </source>
</evidence>
<dbReference type="InterPro" id="IPR005517">
    <property type="entry name" value="Transl_elong_EFG/EF2_IV"/>
</dbReference>
<dbReference type="SUPFAM" id="SSF50447">
    <property type="entry name" value="Translation proteins"/>
    <property type="match status" value="1"/>
</dbReference>
<dbReference type="PANTHER" id="PTHR43261:SF1">
    <property type="entry name" value="RIBOSOME-RELEASING FACTOR 2, MITOCHONDRIAL"/>
    <property type="match status" value="1"/>
</dbReference>
<keyword evidence="5 6" id="KW-0342">GTP-binding</keyword>
<dbReference type="Proteomes" id="UP000230084">
    <property type="component" value="Unassembled WGS sequence"/>
</dbReference>
<dbReference type="GO" id="GO:0005737">
    <property type="term" value="C:cytoplasm"/>
    <property type="evidence" value="ECO:0007669"/>
    <property type="project" value="UniProtKB-SubCell"/>
</dbReference>
<dbReference type="FunFam" id="2.40.30.10:FF:000006">
    <property type="entry name" value="Elongation factor G"/>
    <property type="match status" value="1"/>
</dbReference>
<dbReference type="GO" id="GO:0005525">
    <property type="term" value="F:GTP binding"/>
    <property type="evidence" value="ECO:0007669"/>
    <property type="project" value="UniProtKB-UniRule"/>
</dbReference>
<dbReference type="PANTHER" id="PTHR43261">
    <property type="entry name" value="TRANSLATION ELONGATION FACTOR G-RELATED"/>
    <property type="match status" value="1"/>
</dbReference>
<dbReference type="FunFam" id="3.30.70.240:FF:000001">
    <property type="entry name" value="Elongation factor G"/>
    <property type="match status" value="1"/>
</dbReference>
<evidence type="ECO:0000313" key="9">
    <source>
        <dbReference type="EMBL" id="PIR47544.1"/>
    </source>
</evidence>
<reference evidence="9 10" key="1">
    <citation type="submission" date="2017-09" db="EMBL/GenBank/DDBJ databases">
        <title>Depth-based differentiation of microbial function through sediment-hosted aquifers and enrichment of novel symbionts in the deep terrestrial subsurface.</title>
        <authorList>
            <person name="Probst A.J."/>
            <person name="Ladd B."/>
            <person name="Jarett J.K."/>
            <person name="Geller-Mcgrath D.E."/>
            <person name="Sieber C.M."/>
            <person name="Emerson J.B."/>
            <person name="Anantharaman K."/>
            <person name="Thomas B.C."/>
            <person name="Malmstrom R."/>
            <person name="Stieglmeier M."/>
            <person name="Klingl A."/>
            <person name="Woyke T."/>
            <person name="Ryan C.M."/>
            <person name="Banfield J.F."/>
        </authorList>
    </citation>
    <scope>NUCLEOTIDE SEQUENCE [LARGE SCALE GENOMIC DNA]</scope>
    <source>
        <strain evidence="9">CG10_big_fil_rev_8_21_14_0_10_50_16</strain>
    </source>
</reference>
<feature type="binding site" evidence="6">
    <location>
        <begin position="81"/>
        <end position="85"/>
    </location>
    <ligand>
        <name>GTP</name>
        <dbReference type="ChEBI" id="CHEBI:37565"/>
    </ligand>
</feature>
<dbReference type="Gene3D" id="3.40.50.300">
    <property type="entry name" value="P-loop containing nucleotide triphosphate hydrolases"/>
    <property type="match status" value="2"/>
</dbReference>
<dbReference type="Gene3D" id="3.30.230.10">
    <property type="match status" value="1"/>
</dbReference>
<dbReference type="Pfam" id="PF00009">
    <property type="entry name" value="GTP_EFTU"/>
    <property type="match status" value="1"/>
</dbReference>
<comment type="function">
    <text evidence="6">Catalyzes the GTP-dependent ribosomal translocation step during translation elongation. During this step, the ribosome changes from the pre-translocational (PRE) to the post-translocational (POST) state as the newly formed A-site-bound peptidyl-tRNA and P-site-bound deacylated tRNA move to the P and E sites, respectively. Catalyzes the coordinated movement of the two tRNA molecules, the mRNA and conformational changes in the ribosome.</text>
</comment>
<dbReference type="SMART" id="SM00838">
    <property type="entry name" value="EFG_C"/>
    <property type="match status" value="1"/>
</dbReference>
<evidence type="ECO:0000256" key="4">
    <source>
        <dbReference type="ARBA" id="ARBA00022917"/>
    </source>
</evidence>
<dbReference type="GO" id="GO:0003924">
    <property type="term" value="F:GTPase activity"/>
    <property type="evidence" value="ECO:0007669"/>
    <property type="project" value="InterPro"/>
</dbReference>
<dbReference type="GO" id="GO:0003746">
    <property type="term" value="F:translation elongation factor activity"/>
    <property type="evidence" value="ECO:0007669"/>
    <property type="project" value="UniProtKB-UniRule"/>
</dbReference>
<dbReference type="Pfam" id="PF00679">
    <property type="entry name" value="EFG_C"/>
    <property type="match status" value="1"/>
</dbReference>
<feature type="binding site" evidence="6">
    <location>
        <begin position="135"/>
        <end position="138"/>
    </location>
    <ligand>
        <name>GTP</name>
        <dbReference type="ChEBI" id="CHEBI:37565"/>
    </ligand>
</feature>
<evidence type="ECO:0000256" key="2">
    <source>
        <dbReference type="ARBA" id="ARBA00022741"/>
    </source>
</evidence>
<dbReference type="CDD" id="cd16262">
    <property type="entry name" value="EFG_III"/>
    <property type="match status" value="1"/>
</dbReference>
<dbReference type="InterPro" id="IPR009000">
    <property type="entry name" value="Transl_B-barrel_sf"/>
</dbReference>
<dbReference type="InterPro" id="IPR009022">
    <property type="entry name" value="EFG_III"/>
</dbReference>
<dbReference type="InterPro" id="IPR020568">
    <property type="entry name" value="Ribosomal_Su5_D2-typ_SF"/>
</dbReference>
<feature type="domain" description="Tr-type G" evidence="8">
    <location>
        <begin position="8"/>
        <end position="282"/>
    </location>
</feature>
<dbReference type="Pfam" id="PF14492">
    <property type="entry name" value="EFG_III"/>
    <property type="match status" value="1"/>
</dbReference>
<dbReference type="SUPFAM" id="SSF54980">
    <property type="entry name" value="EF-G C-terminal domain-like"/>
    <property type="match status" value="2"/>
</dbReference>
<keyword evidence="3 6" id="KW-0251">Elongation factor</keyword>
<dbReference type="CDD" id="cd01434">
    <property type="entry name" value="EFG_mtEFG1_IV"/>
    <property type="match status" value="1"/>
</dbReference>
<dbReference type="InterPro" id="IPR047872">
    <property type="entry name" value="EFG_IV"/>
</dbReference>
<comment type="subcellular location">
    <subcellularLocation>
        <location evidence="6">Cytoplasm</location>
    </subcellularLocation>
</comment>
<comment type="caution">
    <text evidence="9">The sequence shown here is derived from an EMBL/GenBank/DDBJ whole genome shotgun (WGS) entry which is preliminary data.</text>
</comment>
<dbReference type="SUPFAM" id="SSF52540">
    <property type="entry name" value="P-loop containing nucleoside triphosphate hydrolases"/>
    <property type="match status" value="1"/>
</dbReference>
<dbReference type="InterPro" id="IPR031157">
    <property type="entry name" value="G_TR_CS"/>
</dbReference>
<dbReference type="InterPro" id="IPR004540">
    <property type="entry name" value="Transl_elong_EFG/EF2"/>
</dbReference>
<dbReference type="HAMAP" id="MF_00054_B">
    <property type="entry name" value="EF_G_EF_2_B"/>
    <property type="match status" value="1"/>
</dbReference>
<dbReference type="SUPFAM" id="SSF54211">
    <property type="entry name" value="Ribosomal protein S5 domain 2-like"/>
    <property type="match status" value="1"/>
</dbReference>
<dbReference type="NCBIfam" id="TIGR00231">
    <property type="entry name" value="small_GTP"/>
    <property type="match status" value="1"/>
</dbReference>
<dbReference type="CDD" id="cd03713">
    <property type="entry name" value="EFG_mtEFG_C"/>
    <property type="match status" value="1"/>
</dbReference>
<dbReference type="AlphaFoldDB" id="A0A2H0RNH2"/>
<dbReference type="CDD" id="cd04088">
    <property type="entry name" value="EFG_mtEFG_II"/>
    <property type="match status" value="1"/>
</dbReference>
<evidence type="ECO:0000259" key="8">
    <source>
        <dbReference type="PROSITE" id="PS51722"/>
    </source>
</evidence>